<dbReference type="InterPro" id="IPR036571">
    <property type="entry name" value="MECDP_synthase_sf"/>
</dbReference>
<comment type="pathway">
    <text evidence="5">Isoprenoid biosynthesis; isopentenyl diphosphate biosynthesis via DXP pathway; isopentenyl diphosphate from 1-deoxy-D-xylulose 5-phosphate: step 4/6.</text>
</comment>
<dbReference type="RefSeq" id="WP_076342109.1">
    <property type="nucleotide sequence ID" value="NZ_CAJTMI010000073.1"/>
</dbReference>
<dbReference type="SUPFAM" id="SSF69765">
    <property type="entry name" value="IpsF-like"/>
    <property type="match status" value="1"/>
</dbReference>
<evidence type="ECO:0000313" key="9">
    <source>
        <dbReference type="Proteomes" id="UP000186705"/>
    </source>
</evidence>
<dbReference type="GO" id="GO:0008685">
    <property type="term" value="F:2-C-methyl-D-erythritol 2,4-cyclodiphosphate synthase activity"/>
    <property type="evidence" value="ECO:0007669"/>
    <property type="project" value="UniProtKB-UniRule"/>
</dbReference>
<comment type="subunit">
    <text evidence="5">Homotrimer.</text>
</comment>
<dbReference type="AlphaFoldDB" id="A0A1U7NKG2"/>
<feature type="binding site" evidence="5">
    <location>
        <position position="10"/>
    </location>
    <ligand>
        <name>a divalent metal cation</name>
        <dbReference type="ChEBI" id="CHEBI:60240"/>
    </ligand>
</feature>
<evidence type="ECO:0000256" key="2">
    <source>
        <dbReference type="ARBA" id="ARBA00022723"/>
    </source>
</evidence>
<feature type="binding site" evidence="5">
    <location>
        <begin position="8"/>
        <end position="10"/>
    </location>
    <ligand>
        <name>4-CDP-2-C-methyl-D-erythritol 2-phosphate</name>
        <dbReference type="ChEBI" id="CHEBI:57919"/>
    </ligand>
</feature>
<feature type="binding site" evidence="5">
    <location>
        <begin position="100"/>
        <end position="106"/>
    </location>
    <ligand>
        <name>4-CDP-2-C-methyl-D-erythritol 2-phosphate</name>
        <dbReference type="ChEBI" id="CHEBI:57919"/>
    </ligand>
</feature>
<feature type="binding site" evidence="5">
    <location>
        <position position="8"/>
    </location>
    <ligand>
        <name>a divalent metal cation</name>
        <dbReference type="ChEBI" id="CHEBI:60240"/>
    </ligand>
</feature>
<evidence type="ECO:0000313" key="8">
    <source>
        <dbReference type="EMBL" id="OLU44715.1"/>
    </source>
</evidence>
<keyword evidence="4 5" id="KW-0456">Lyase</keyword>
<dbReference type="EC" id="4.6.1.12" evidence="5 6"/>
<dbReference type="InterPro" id="IPR003526">
    <property type="entry name" value="MECDP_synthase"/>
</dbReference>
<dbReference type="Gene3D" id="3.30.1330.50">
    <property type="entry name" value="2-C-methyl-D-erythritol 2,4-cyclodiphosphate synthase"/>
    <property type="match status" value="1"/>
</dbReference>
<dbReference type="OrthoDB" id="9804336at2"/>
<dbReference type="GeneID" id="78276269"/>
<feature type="binding site" evidence="5">
    <location>
        <begin position="61"/>
        <end position="65"/>
    </location>
    <ligand>
        <name>4-CDP-2-C-methyl-D-erythritol 2-phosphate</name>
        <dbReference type="ChEBI" id="CHEBI:57919"/>
    </ligand>
</feature>
<feature type="site" description="Transition state stabilizer" evidence="5">
    <location>
        <position position="34"/>
    </location>
</feature>
<evidence type="ECO:0000256" key="5">
    <source>
        <dbReference type="HAMAP-Rule" id="MF_00107"/>
    </source>
</evidence>
<accession>A0A1U7NKG2</accession>
<dbReference type="Proteomes" id="UP000186705">
    <property type="component" value="Unassembled WGS sequence"/>
</dbReference>
<comment type="cofactor">
    <cofactor evidence="5">
        <name>a divalent metal cation</name>
        <dbReference type="ChEBI" id="CHEBI:60240"/>
    </cofactor>
    <text evidence="5">Binds 1 divalent metal cation per subunit.</text>
</comment>
<comment type="caution">
    <text evidence="8">The sequence shown here is derived from an EMBL/GenBank/DDBJ whole genome shotgun (WGS) entry which is preliminary data.</text>
</comment>
<dbReference type="PANTHER" id="PTHR43181:SF1">
    <property type="entry name" value="2-C-METHYL-D-ERYTHRITOL 2,4-CYCLODIPHOSPHATE SYNTHASE, CHLOROPLASTIC"/>
    <property type="match status" value="1"/>
</dbReference>
<gene>
    <name evidence="5" type="primary">ispF</name>
    <name evidence="8" type="ORF">BO225_10005</name>
</gene>
<keyword evidence="3 5" id="KW-0414">Isoprene biosynthesis</keyword>
<feature type="binding site" evidence="5">
    <location>
        <position position="142"/>
    </location>
    <ligand>
        <name>4-CDP-2-C-methyl-D-erythritol 2-phosphate</name>
        <dbReference type="ChEBI" id="CHEBI:57919"/>
    </ligand>
</feature>
<dbReference type="HAMAP" id="MF_00107">
    <property type="entry name" value="IspF"/>
    <property type="match status" value="1"/>
</dbReference>
<dbReference type="FunFam" id="3.30.1330.50:FF:000001">
    <property type="entry name" value="2-C-methyl-D-erythritol 2,4-cyclodiphosphate synthase"/>
    <property type="match status" value="1"/>
</dbReference>
<reference evidence="8 9" key="1">
    <citation type="submission" date="2016-11" db="EMBL/GenBank/DDBJ databases">
        <title>Description of two novel members of the family Erysipelotrichaceae: Ileibacterium lipovorans gen. nov., sp. nov. and Dubosiella newyorkensis, gen. nov., sp. nov.</title>
        <authorList>
            <person name="Cox L.M."/>
            <person name="Sohn J."/>
            <person name="Tyrrell K.L."/>
            <person name="Citron D.M."/>
            <person name="Lawson P.A."/>
            <person name="Patel N.B."/>
            <person name="Iizumi T."/>
            <person name="Perez-Perez G.I."/>
            <person name="Goldstein E.J."/>
            <person name="Blaser M.J."/>
        </authorList>
    </citation>
    <scope>NUCLEOTIDE SEQUENCE [LARGE SCALE GENOMIC DNA]</scope>
    <source>
        <strain evidence="8 9">NYU-BL-A4</strain>
    </source>
</reference>
<name>A0A1U7NKG2_9FIRM</name>
<comment type="catalytic activity">
    <reaction evidence="5 6">
        <text>4-CDP-2-C-methyl-D-erythritol 2-phosphate = 2-C-methyl-D-erythritol 2,4-cyclic diphosphate + CMP</text>
        <dbReference type="Rhea" id="RHEA:23864"/>
        <dbReference type="ChEBI" id="CHEBI:57919"/>
        <dbReference type="ChEBI" id="CHEBI:58483"/>
        <dbReference type="ChEBI" id="CHEBI:60377"/>
        <dbReference type="EC" id="4.6.1.12"/>
    </reaction>
</comment>
<dbReference type="Pfam" id="PF02542">
    <property type="entry name" value="YgbB"/>
    <property type="match status" value="1"/>
</dbReference>
<feature type="binding site" evidence="5">
    <location>
        <begin position="34"/>
        <end position="35"/>
    </location>
    <ligand>
        <name>4-CDP-2-C-methyl-D-erythritol 2-phosphate</name>
        <dbReference type="ChEBI" id="CHEBI:57919"/>
    </ligand>
</feature>
<evidence type="ECO:0000256" key="6">
    <source>
        <dbReference type="RuleBase" id="RU004395"/>
    </source>
</evidence>
<comment type="similarity">
    <text evidence="1 5 6">Belongs to the IspF family.</text>
</comment>
<dbReference type="GO" id="GO:0046872">
    <property type="term" value="F:metal ion binding"/>
    <property type="evidence" value="ECO:0007669"/>
    <property type="project" value="UniProtKB-KW"/>
</dbReference>
<evidence type="ECO:0000256" key="3">
    <source>
        <dbReference type="ARBA" id="ARBA00023229"/>
    </source>
</evidence>
<proteinExistence type="inferred from homology"/>
<dbReference type="STRING" id="1862672.BO225_10005"/>
<dbReference type="PANTHER" id="PTHR43181">
    <property type="entry name" value="2-C-METHYL-D-ERYTHRITOL 2,4-CYCLODIPHOSPHATE SYNTHASE, CHLOROPLASTIC"/>
    <property type="match status" value="1"/>
</dbReference>
<dbReference type="CDD" id="cd00554">
    <property type="entry name" value="MECDP_synthase"/>
    <property type="match status" value="1"/>
</dbReference>
<dbReference type="NCBIfam" id="TIGR00151">
    <property type="entry name" value="ispF"/>
    <property type="match status" value="1"/>
</dbReference>
<feature type="binding site" evidence="5">
    <location>
        <begin position="56"/>
        <end position="58"/>
    </location>
    <ligand>
        <name>4-CDP-2-C-methyl-D-erythritol 2-phosphate</name>
        <dbReference type="ChEBI" id="CHEBI:57919"/>
    </ligand>
</feature>
<comment type="function">
    <text evidence="5">Involved in the biosynthesis of isopentenyl diphosphate (IPP) and dimethylallyl diphosphate (DMAPP), two major building blocks of isoprenoid compounds. Catalyzes the conversion of 4-diphosphocytidyl-2-C-methyl-D-erythritol 2-phosphate (CDP-ME2P) to 2-C-methyl-D-erythritol 2,4-cyclodiphosphate (ME-CPP) with a corresponding release of cytidine 5-monophosphate (CMP).</text>
</comment>
<evidence type="ECO:0000259" key="7">
    <source>
        <dbReference type="Pfam" id="PF02542"/>
    </source>
</evidence>
<keyword evidence="2 5" id="KW-0479">Metal-binding</keyword>
<comment type="caution">
    <text evidence="5">Lacks conserved residue(s) required for the propagation of feature annotation.</text>
</comment>
<keyword evidence="9" id="KW-1185">Reference proteome</keyword>
<dbReference type="EMBL" id="MPKA01000097">
    <property type="protein sequence ID" value="OLU44715.1"/>
    <property type="molecule type" value="Genomic_DNA"/>
</dbReference>
<protein>
    <recommendedName>
        <fullName evidence="5 6">2-C-methyl-D-erythritol 2,4-cyclodiphosphate synthase</fullName>
        <shortName evidence="5">MECDP-synthase</shortName>
        <shortName evidence="5">MECPP-synthase</shortName>
        <shortName evidence="5">MECPS</shortName>
        <ecNumber evidence="5 6">4.6.1.12</ecNumber>
    </recommendedName>
</protein>
<organism evidence="8 9">
    <name type="scientific">Dubosiella newyorkensis</name>
    <dbReference type="NCBI Taxonomy" id="1862672"/>
    <lineage>
        <taxon>Bacteria</taxon>
        <taxon>Bacillati</taxon>
        <taxon>Bacillota</taxon>
        <taxon>Erysipelotrichia</taxon>
        <taxon>Erysipelotrichales</taxon>
        <taxon>Erysipelotrichaceae</taxon>
        <taxon>Dubosiella</taxon>
    </lineage>
</organism>
<dbReference type="UniPathway" id="UPA00056">
    <property type="reaction ID" value="UER00095"/>
</dbReference>
<feature type="domain" description="2-C-methyl-D-erythritol 2,4-cyclodiphosphate synthase" evidence="7">
    <location>
        <begin position="1"/>
        <end position="154"/>
    </location>
</feature>
<evidence type="ECO:0000256" key="1">
    <source>
        <dbReference type="ARBA" id="ARBA00008480"/>
    </source>
</evidence>
<sequence>MRIGQSIDIHPLKEGRDLILGGVKIPYEYGLDGHSDADVLVHTISECILGALALGDLGSHFPDTDPRYRGISSILLLEEVKKKMFRHQYRIGNIDATILAEKPKMAPYIEQMRINIANALECSTEAISIKATRGEKLGFVGRKEGIVAMSVCLLEENK</sequence>
<dbReference type="GO" id="GO:0019288">
    <property type="term" value="P:isopentenyl diphosphate biosynthetic process, methylerythritol 4-phosphate pathway"/>
    <property type="evidence" value="ECO:0007669"/>
    <property type="project" value="UniProtKB-UniRule"/>
</dbReference>
<evidence type="ECO:0000256" key="4">
    <source>
        <dbReference type="ARBA" id="ARBA00023239"/>
    </source>
</evidence>
<feature type="binding site" evidence="5">
    <location>
        <position position="139"/>
    </location>
    <ligand>
        <name>4-CDP-2-C-methyl-D-erythritol 2-phosphate</name>
        <dbReference type="ChEBI" id="CHEBI:57919"/>
    </ligand>
</feature>
<dbReference type="GO" id="GO:0016114">
    <property type="term" value="P:terpenoid biosynthetic process"/>
    <property type="evidence" value="ECO:0007669"/>
    <property type="project" value="InterPro"/>
</dbReference>
<feature type="binding site" evidence="5">
    <location>
        <position position="42"/>
    </location>
    <ligand>
        <name>a divalent metal cation</name>
        <dbReference type="ChEBI" id="CHEBI:60240"/>
    </ligand>
</feature>